<evidence type="ECO:0000313" key="2">
    <source>
        <dbReference type="EMBL" id="KAJ1117580.1"/>
    </source>
</evidence>
<protein>
    <submittedName>
        <fullName evidence="2">Uncharacterized protein</fullName>
    </submittedName>
</protein>
<feature type="compositionally biased region" description="Gly residues" evidence="1">
    <location>
        <begin position="29"/>
        <end position="38"/>
    </location>
</feature>
<name>A0AAV7NRJ0_PLEWA</name>
<proteinExistence type="predicted"/>
<organism evidence="2 3">
    <name type="scientific">Pleurodeles waltl</name>
    <name type="common">Iberian ribbed newt</name>
    <dbReference type="NCBI Taxonomy" id="8319"/>
    <lineage>
        <taxon>Eukaryota</taxon>
        <taxon>Metazoa</taxon>
        <taxon>Chordata</taxon>
        <taxon>Craniata</taxon>
        <taxon>Vertebrata</taxon>
        <taxon>Euteleostomi</taxon>
        <taxon>Amphibia</taxon>
        <taxon>Batrachia</taxon>
        <taxon>Caudata</taxon>
        <taxon>Salamandroidea</taxon>
        <taxon>Salamandridae</taxon>
        <taxon>Pleurodelinae</taxon>
        <taxon>Pleurodeles</taxon>
    </lineage>
</organism>
<feature type="region of interest" description="Disordered" evidence="1">
    <location>
        <begin position="129"/>
        <end position="152"/>
    </location>
</feature>
<feature type="region of interest" description="Disordered" evidence="1">
    <location>
        <begin position="19"/>
        <end position="42"/>
    </location>
</feature>
<accession>A0AAV7NRJ0</accession>
<dbReference type="Proteomes" id="UP001066276">
    <property type="component" value="Chromosome 8"/>
</dbReference>
<reference evidence="2" key="1">
    <citation type="journal article" date="2022" name="bioRxiv">
        <title>Sequencing and chromosome-scale assembly of the giantPleurodeles waltlgenome.</title>
        <authorList>
            <person name="Brown T."/>
            <person name="Elewa A."/>
            <person name="Iarovenko S."/>
            <person name="Subramanian E."/>
            <person name="Araus A.J."/>
            <person name="Petzold A."/>
            <person name="Susuki M."/>
            <person name="Suzuki K.-i.T."/>
            <person name="Hayashi T."/>
            <person name="Toyoda A."/>
            <person name="Oliveira C."/>
            <person name="Osipova E."/>
            <person name="Leigh N.D."/>
            <person name="Simon A."/>
            <person name="Yun M.H."/>
        </authorList>
    </citation>
    <scope>NUCLEOTIDE SEQUENCE</scope>
    <source>
        <strain evidence="2">20211129_DDA</strain>
        <tissue evidence="2">Liver</tissue>
    </source>
</reference>
<comment type="caution">
    <text evidence="2">The sequence shown here is derived from an EMBL/GenBank/DDBJ whole genome shotgun (WGS) entry which is preliminary data.</text>
</comment>
<dbReference type="EMBL" id="JANPWB010000012">
    <property type="protein sequence ID" value="KAJ1117580.1"/>
    <property type="molecule type" value="Genomic_DNA"/>
</dbReference>
<dbReference type="AlphaFoldDB" id="A0AAV7NRJ0"/>
<keyword evidence="3" id="KW-1185">Reference proteome</keyword>
<evidence type="ECO:0000313" key="3">
    <source>
        <dbReference type="Proteomes" id="UP001066276"/>
    </source>
</evidence>
<evidence type="ECO:0000256" key="1">
    <source>
        <dbReference type="SAM" id="MobiDB-lite"/>
    </source>
</evidence>
<sequence length="401" mass="44310">MGGPRDLRVPISTKWPNMLQWSSSEDEGGLGADEGGWSGSEEPLSFRAQGAPRRVYGIPKKGSKFDGGRARVVEESQTGEVGFEQGLEELDSTPGTPDLLWQDTLDFEEEDPGEQDAARSPWEEVKVGAGVASRMTSTGRRGGRLEAADAPSGRCGFCTPDSAAWEEQRPGRQVYGRRVLPTGCVVCGGCGAGGTTGAVARHEDESDESLEEGELGNSGSEAEWWERGKGRGDVNPVHKSFQVEKQLVRWPGGSKKERTRVEARTVQERPPLLSPGEESSCSMVSVAWKRERIRCAWVVRAGRTFCRRLALAMSGQELPHYHVRLKVGVREDLRMWATFLESFNGTPLKVWRDCEWDVQLFSDATGSTGFGLYWEGRWCAKNGRTNGRMGAAALRFWNFFR</sequence>
<gene>
    <name evidence="2" type="ORF">NDU88_005778</name>
</gene>